<organism evidence="9 10">
    <name type="scientific">Leifsonia poae</name>
    <dbReference type="NCBI Taxonomy" id="110933"/>
    <lineage>
        <taxon>Bacteria</taxon>
        <taxon>Bacillati</taxon>
        <taxon>Actinomycetota</taxon>
        <taxon>Actinomycetes</taxon>
        <taxon>Micrococcales</taxon>
        <taxon>Microbacteriaceae</taxon>
        <taxon>Leifsonia</taxon>
    </lineage>
</organism>
<dbReference type="Proteomes" id="UP001142372">
    <property type="component" value="Unassembled WGS sequence"/>
</dbReference>
<feature type="transmembrane region" description="Helical" evidence="8">
    <location>
        <begin position="35"/>
        <end position="59"/>
    </location>
</feature>
<dbReference type="GO" id="GO:0016020">
    <property type="term" value="C:membrane"/>
    <property type="evidence" value="ECO:0007669"/>
    <property type="project" value="UniProtKB-SubCell"/>
</dbReference>
<feature type="transmembrane region" description="Helical" evidence="8">
    <location>
        <begin position="79"/>
        <end position="102"/>
    </location>
</feature>
<proteinExistence type="predicted"/>
<reference evidence="9" key="2">
    <citation type="submission" date="2023-01" db="EMBL/GenBank/DDBJ databases">
        <authorList>
            <person name="Sun Q."/>
            <person name="Evtushenko L."/>
        </authorList>
    </citation>
    <scope>NUCLEOTIDE SEQUENCE</scope>
    <source>
        <strain evidence="9">VKM Ac-1401</strain>
    </source>
</reference>
<dbReference type="GO" id="GO:0016872">
    <property type="term" value="F:intramolecular lyase activity"/>
    <property type="evidence" value="ECO:0007669"/>
    <property type="project" value="InterPro"/>
</dbReference>
<dbReference type="InterPro" id="IPR017825">
    <property type="entry name" value="Lycopene_cyclase_dom"/>
</dbReference>
<keyword evidence="3 8" id="KW-0812">Transmembrane</keyword>
<sequence length="112" mass="12491">MSILYLAVLLVAIGCMLLLDRRFALFFWRDARRAAIVLVAGVLFFLAWDLFGIALHVFARGGSPLMTGIVLAPELPLEEVFFLAFLCYVTMILISGAGRMLARRTARRGERA</sequence>
<keyword evidence="6 8" id="KW-0472">Membrane</keyword>
<protein>
    <submittedName>
        <fullName evidence="9">Lycopene cyclase</fullName>
    </submittedName>
</protein>
<comment type="pathway">
    <text evidence="2">Carotenoid biosynthesis.</text>
</comment>
<evidence type="ECO:0000256" key="8">
    <source>
        <dbReference type="SAM" id="Phobius"/>
    </source>
</evidence>
<dbReference type="RefSeq" id="WP_271176400.1">
    <property type="nucleotide sequence ID" value="NZ_BAAAJO010000003.1"/>
</dbReference>
<evidence type="ECO:0000256" key="1">
    <source>
        <dbReference type="ARBA" id="ARBA00004141"/>
    </source>
</evidence>
<dbReference type="EMBL" id="BSEN01000005">
    <property type="protein sequence ID" value="GLJ75721.1"/>
    <property type="molecule type" value="Genomic_DNA"/>
</dbReference>
<accession>A0A9W6LZC5</accession>
<keyword evidence="7" id="KW-0413">Isomerase</keyword>
<reference evidence="9" key="1">
    <citation type="journal article" date="2014" name="Int. J. Syst. Evol. Microbiol.">
        <title>Complete genome sequence of Corynebacterium casei LMG S-19264T (=DSM 44701T), isolated from a smear-ripened cheese.</title>
        <authorList>
            <consortium name="US DOE Joint Genome Institute (JGI-PGF)"/>
            <person name="Walter F."/>
            <person name="Albersmeier A."/>
            <person name="Kalinowski J."/>
            <person name="Ruckert C."/>
        </authorList>
    </citation>
    <scope>NUCLEOTIDE SEQUENCE</scope>
    <source>
        <strain evidence="9">VKM Ac-1401</strain>
    </source>
</reference>
<evidence type="ECO:0000256" key="7">
    <source>
        <dbReference type="ARBA" id="ARBA00023235"/>
    </source>
</evidence>
<keyword evidence="5 8" id="KW-1133">Transmembrane helix</keyword>
<dbReference type="GO" id="GO:0016117">
    <property type="term" value="P:carotenoid biosynthetic process"/>
    <property type="evidence" value="ECO:0007669"/>
    <property type="project" value="UniProtKB-KW"/>
</dbReference>
<comment type="caution">
    <text evidence="9">The sequence shown here is derived from an EMBL/GenBank/DDBJ whole genome shotgun (WGS) entry which is preliminary data.</text>
</comment>
<gene>
    <name evidence="9" type="ORF">GCM10017584_12950</name>
</gene>
<evidence type="ECO:0000256" key="2">
    <source>
        <dbReference type="ARBA" id="ARBA00004829"/>
    </source>
</evidence>
<dbReference type="NCBIfam" id="TIGR03462">
    <property type="entry name" value="CarR_dom_SF"/>
    <property type="match status" value="1"/>
</dbReference>
<evidence type="ECO:0000256" key="4">
    <source>
        <dbReference type="ARBA" id="ARBA00022746"/>
    </source>
</evidence>
<name>A0A9W6LZC5_9MICO</name>
<evidence type="ECO:0000313" key="9">
    <source>
        <dbReference type="EMBL" id="GLJ75721.1"/>
    </source>
</evidence>
<dbReference type="GO" id="GO:0045436">
    <property type="term" value="F:lycopene beta cyclase activity"/>
    <property type="evidence" value="ECO:0007669"/>
    <property type="project" value="UniProtKB-ARBA"/>
</dbReference>
<feature type="transmembrane region" description="Helical" evidence="8">
    <location>
        <begin position="6"/>
        <end position="28"/>
    </location>
</feature>
<evidence type="ECO:0000256" key="5">
    <source>
        <dbReference type="ARBA" id="ARBA00022989"/>
    </source>
</evidence>
<comment type="subcellular location">
    <subcellularLocation>
        <location evidence="1">Membrane</location>
        <topology evidence="1">Multi-pass membrane protein</topology>
    </subcellularLocation>
</comment>
<keyword evidence="10" id="KW-1185">Reference proteome</keyword>
<evidence type="ECO:0000313" key="10">
    <source>
        <dbReference type="Proteomes" id="UP001142372"/>
    </source>
</evidence>
<evidence type="ECO:0000256" key="6">
    <source>
        <dbReference type="ARBA" id="ARBA00023136"/>
    </source>
</evidence>
<keyword evidence="4" id="KW-0125">Carotenoid biosynthesis</keyword>
<evidence type="ECO:0000256" key="3">
    <source>
        <dbReference type="ARBA" id="ARBA00022692"/>
    </source>
</evidence>
<dbReference type="AlphaFoldDB" id="A0A9W6LZC5"/>